<feature type="repeat" description="ANK" evidence="4">
    <location>
        <begin position="672"/>
        <end position="704"/>
    </location>
</feature>
<feature type="region of interest" description="Disordered" evidence="5">
    <location>
        <begin position="717"/>
        <end position="738"/>
    </location>
</feature>
<dbReference type="VEuPathDB" id="VectorBase:AFAF009017"/>
<keyword evidence="3 4" id="KW-0040">ANK repeat</keyword>
<dbReference type="CDD" id="cd00448">
    <property type="entry name" value="YjgF_YER057c_UK114_family"/>
    <property type="match status" value="1"/>
</dbReference>
<feature type="repeat" description="ANK" evidence="4">
    <location>
        <begin position="350"/>
        <end position="382"/>
    </location>
</feature>
<dbReference type="STRING" id="69004.A0A182QFA6"/>
<dbReference type="Pfam" id="PF01042">
    <property type="entry name" value="Ribonuc_L-PSP"/>
    <property type="match status" value="1"/>
</dbReference>
<dbReference type="EMBL" id="AXCN02000908">
    <property type="status" value="NOT_ANNOTATED_CDS"/>
    <property type="molecule type" value="Genomic_DNA"/>
</dbReference>
<keyword evidence="2" id="KW-0677">Repeat</keyword>
<dbReference type="InterPro" id="IPR036770">
    <property type="entry name" value="Ankyrin_rpt-contain_sf"/>
</dbReference>
<dbReference type="PANTHER" id="PTHR24198">
    <property type="entry name" value="ANKYRIN REPEAT AND PROTEIN KINASE DOMAIN-CONTAINING PROTEIN"/>
    <property type="match status" value="1"/>
</dbReference>
<evidence type="ECO:0000256" key="4">
    <source>
        <dbReference type="PROSITE-ProRule" id="PRU00023"/>
    </source>
</evidence>
<dbReference type="SMART" id="SM00248">
    <property type="entry name" value="ANK"/>
    <property type="match status" value="8"/>
</dbReference>
<dbReference type="Proteomes" id="UP000075886">
    <property type="component" value="Unassembled WGS sequence"/>
</dbReference>
<dbReference type="SUPFAM" id="SSF48403">
    <property type="entry name" value="Ankyrin repeat"/>
    <property type="match status" value="2"/>
</dbReference>
<protein>
    <submittedName>
        <fullName evidence="6">Uncharacterized protein</fullName>
    </submittedName>
</protein>
<dbReference type="InterPro" id="IPR035959">
    <property type="entry name" value="RutC-like_sf"/>
</dbReference>
<evidence type="ECO:0000313" key="6">
    <source>
        <dbReference type="EnsemblMetazoa" id="AFAF009017-PA"/>
    </source>
</evidence>
<dbReference type="InterPro" id="IPR002110">
    <property type="entry name" value="Ankyrin_rpt"/>
</dbReference>
<dbReference type="AlphaFoldDB" id="A0A182QFA6"/>
<keyword evidence="7" id="KW-1185">Reference proteome</keyword>
<evidence type="ECO:0000256" key="5">
    <source>
        <dbReference type="SAM" id="MobiDB-lite"/>
    </source>
</evidence>
<dbReference type="PROSITE" id="PS50297">
    <property type="entry name" value="ANK_REP_REGION"/>
    <property type="match status" value="2"/>
</dbReference>
<dbReference type="Gene3D" id="3.30.1330.40">
    <property type="entry name" value="RutC-like"/>
    <property type="match status" value="1"/>
</dbReference>
<organism evidence="6 7">
    <name type="scientific">Anopheles farauti</name>
    <dbReference type="NCBI Taxonomy" id="69004"/>
    <lineage>
        <taxon>Eukaryota</taxon>
        <taxon>Metazoa</taxon>
        <taxon>Ecdysozoa</taxon>
        <taxon>Arthropoda</taxon>
        <taxon>Hexapoda</taxon>
        <taxon>Insecta</taxon>
        <taxon>Pterygota</taxon>
        <taxon>Neoptera</taxon>
        <taxon>Endopterygota</taxon>
        <taxon>Diptera</taxon>
        <taxon>Nematocera</taxon>
        <taxon>Culicoidea</taxon>
        <taxon>Culicidae</taxon>
        <taxon>Anophelinae</taxon>
        <taxon>Anopheles</taxon>
    </lineage>
</organism>
<dbReference type="EnsemblMetazoa" id="AFAF009017-RA">
    <property type="protein sequence ID" value="AFAF009017-PA"/>
    <property type="gene ID" value="AFAF009017"/>
</dbReference>
<evidence type="ECO:0000256" key="1">
    <source>
        <dbReference type="ARBA" id="ARBA00010552"/>
    </source>
</evidence>
<accession>A0A182QFA6</accession>
<dbReference type="SUPFAM" id="SSF55298">
    <property type="entry name" value="YjgF-like"/>
    <property type="match status" value="1"/>
</dbReference>
<reference evidence="7" key="1">
    <citation type="submission" date="2014-01" db="EMBL/GenBank/DDBJ databases">
        <title>The Genome Sequence of Anopheles farauti FAR1 (V2).</title>
        <authorList>
            <consortium name="The Broad Institute Genomics Platform"/>
            <person name="Neafsey D.E."/>
            <person name="Besansky N."/>
            <person name="Howell P."/>
            <person name="Walton C."/>
            <person name="Young S.K."/>
            <person name="Zeng Q."/>
            <person name="Gargeya S."/>
            <person name="Fitzgerald M."/>
            <person name="Haas B."/>
            <person name="Abouelleil A."/>
            <person name="Allen A.W."/>
            <person name="Alvarado L."/>
            <person name="Arachchi H.M."/>
            <person name="Berlin A.M."/>
            <person name="Chapman S.B."/>
            <person name="Gainer-Dewar J."/>
            <person name="Goldberg J."/>
            <person name="Griggs A."/>
            <person name="Gujja S."/>
            <person name="Hansen M."/>
            <person name="Howarth C."/>
            <person name="Imamovic A."/>
            <person name="Ireland A."/>
            <person name="Larimer J."/>
            <person name="McCowan C."/>
            <person name="Murphy C."/>
            <person name="Pearson M."/>
            <person name="Poon T.W."/>
            <person name="Priest M."/>
            <person name="Roberts A."/>
            <person name="Saif S."/>
            <person name="Shea T."/>
            <person name="Sisk P."/>
            <person name="Sykes S."/>
            <person name="Wortman J."/>
            <person name="Nusbaum C."/>
            <person name="Birren B."/>
        </authorList>
    </citation>
    <scope>NUCLEOTIDE SEQUENCE [LARGE SCALE GENOMIC DNA]</scope>
    <source>
        <strain evidence="7">FAR1</strain>
    </source>
</reference>
<reference evidence="6" key="2">
    <citation type="submission" date="2020-05" db="UniProtKB">
        <authorList>
            <consortium name="EnsemblMetazoa"/>
        </authorList>
    </citation>
    <scope>IDENTIFICATION</scope>
    <source>
        <strain evidence="6">FAR1</strain>
    </source>
</reference>
<name>A0A182QFA6_9DIPT</name>
<evidence type="ECO:0000313" key="7">
    <source>
        <dbReference type="Proteomes" id="UP000075886"/>
    </source>
</evidence>
<dbReference type="PANTHER" id="PTHR24198:SF165">
    <property type="entry name" value="ANKYRIN REPEAT-CONTAINING PROTEIN-RELATED"/>
    <property type="match status" value="1"/>
</dbReference>
<evidence type="ECO:0000256" key="3">
    <source>
        <dbReference type="ARBA" id="ARBA00023043"/>
    </source>
</evidence>
<dbReference type="FunFam" id="3.30.1330.40:FF:000001">
    <property type="entry name" value="L-PSP family endoribonuclease"/>
    <property type="match status" value="1"/>
</dbReference>
<dbReference type="Gene3D" id="1.25.40.20">
    <property type="entry name" value="Ankyrin repeat-containing domain"/>
    <property type="match status" value="3"/>
</dbReference>
<dbReference type="PROSITE" id="PS50088">
    <property type="entry name" value="ANK_REPEAT"/>
    <property type="match status" value="2"/>
</dbReference>
<dbReference type="NCBIfam" id="TIGR00004">
    <property type="entry name" value="Rid family detoxifying hydrolase"/>
    <property type="match status" value="1"/>
</dbReference>
<proteinExistence type="inferred from homology"/>
<dbReference type="InterPro" id="IPR006175">
    <property type="entry name" value="YjgF/YER057c/UK114"/>
</dbReference>
<dbReference type="InterPro" id="IPR006056">
    <property type="entry name" value="RidA"/>
</dbReference>
<dbReference type="Pfam" id="PF12796">
    <property type="entry name" value="Ank_2"/>
    <property type="match status" value="2"/>
</dbReference>
<sequence>MRTNVANYLQLACRLSTNVITEKLIKKGALLSVASGEQNVTPFMAAVEKTRRDTVTLLLTKYNDQFDPFARDKNNHYALLRIIHKPQHASMMKFLTESLLQYRTTKFRESKMVALGKIFHYEPEMDKYITFWNFAKPVPVKKVCESFINEHGIDLTAQLPETTTLDALISNGIALSYCFEQIGKHLNLLRLQGKYSKLNILHTLIRGKHLTFVKELYDKHEPLMVEIFEVKDSEGAPAFELLRLLLHNAYEEGIIFVLEHHREFYMTDKQKLLKAVMQYNLSKISYEKFYLVFLKTVPELREEVDIAKCSNTPPDDIFYNDLRGLRERFTGTVSRLEANGKQLDDYLGCDRRTFLHVAVTWRDKSLVEKLLDHGMDVMKLDNEGRLPIHLVDRFESLFELLLSKNESAQLSYVNPAGHNLLHISCKNGLRGSALEKLLAHGMDVNGPTPDGQLPLSLASCCGTVTFLLEHGARLELLNGDLLERSLNHMHYCAAMVLIPQLAHLPWFRECAHIYLPWFVGHHNRDFFSGNQSFLEQHPDSRRLLFDCLCEKRKELAAELFARVCHNSIVCCVQWFLERDYDIDYNHRFWSDSTPLIGLLTYFEMDVEGQLEAAQKLLQKPRVDVNAVAERGYNALMALAKHHRWMKRYELMVLRMVATLVERGIEIDAQDEAGNTALHYAFEDERWELIESLIEHGASVAIQRCAVSVNEDCGRHSRKCSSRNRITGSHRKPAKLQPSRASNMSSIVRKVITTKKIPKAVAAYSQAIVADRTVYCSGLLGLDVDTLKLVPGGAGPQAAKALEHLTNLLAEAGSGIDKVVKATVLLGDMNDYAVVNDEYKKVFSSSFPARTCFGGVKLPLGAAVEIEVIALTGAVVNISE</sequence>
<comment type="similarity">
    <text evidence="1">Belongs to the RutC family.</text>
</comment>
<evidence type="ECO:0000256" key="2">
    <source>
        <dbReference type="ARBA" id="ARBA00022737"/>
    </source>
</evidence>
<feature type="compositionally biased region" description="Basic residues" evidence="5">
    <location>
        <begin position="717"/>
        <end position="733"/>
    </location>
</feature>